<feature type="transmembrane region" description="Helical" evidence="1">
    <location>
        <begin position="177"/>
        <end position="200"/>
    </location>
</feature>
<proteinExistence type="predicted"/>
<gene>
    <name evidence="2" type="ORF">H9Y05_03610</name>
</gene>
<feature type="transmembrane region" description="Helical" evidence="1">
    <location>
        <begin position="74"/>
        <end position="99"/>
    </location>
</feature>
<comment type="caution">
    <text evidence="2">The sequence shown here is derived from an EMBL/GenBank/DDBJ whole genome shotgun (WGS) entry which is preliminary data.</text>
</comment>
<evidence type="ECO:0000313" key="3">
    <source>
        <dbReference type="Proteomes" id="UP000652681"/>
    </source>
</evidence>
<dbReference type="Proteomes" id="UP000652681">
    <property type="component" value="Unassembled WGS sequence"/>
</dbReference>
<feature type="transmembrane region" description="Helical" evidence="1">
    <location>
        <begin position="221"/>
        <end position="240"/>
    </location>
</feature>
<feature type="transmembrane region" description="Helical" evidence="1">
    <location>
        <begin position="276"/>
        <end position="293"/>
    </location>
</feature>
<dbReference type="AlphaFoldDB" id="A0A8J6PNE3"/>
<reference evidence="2" key="1">
    <citation type="submission" date="2020-09" db="EMBL/GenBank/DDBJ databases">
        <title>Taishania pollutisoli gen. nov., sp. nov., Isolated from Tetrabromobisphenol A-Contaminated Soil.</title>
        <authorList>
            <person name="Chen Q."/>
        </authorList>
    </citation>
    <scope>NUCLEOTIDE SEQUENCE</scope>
    <source>
        <strain evidence="2">CZZ-1</strain>
    </source>
</reference>
<feature type="transmembrane region" description="Helical" evidence="1">
    <location>
        <begin position="120"/>
        <end position="153"/>
    </location>
</feature>
<organism evidence="2 3">
    <name type="scientific">Taishania pollutisoli</name>
    <dbReference type="NCBI Taxonomy" id="2766479"/>
    <lineage>
        <taxon>Bacteria</taxon>
        <taxon>Pseudomonadati</taxon>
        <taxon>Bacteroidota</taxon>
        <taxon>Flavobacteriia</taxon>
        <taxon>Flavobacteriales</taxon>
        <taxon>Crocinitomicaceae</taxon>
        <taxon>Taishania</taxon>
    </lineage>
</organism>
<name>A0A8J6PNE3_9FLAO</name>
<keyword evidence="1" id="KW-0472">Membrane</keyword>
<dbReference type="RefSeq" id="WP_216713531.1">
    <property type="nucleotide sequence ID" value="NZ_JACVEL010000002.1"/>
</dbReference>
<accession>A0A8J6PNE3</accession>
<feature type="transmembrane region" description="Helical" evidence="1">
    <location>
        <begin position="341"/>
        <end position="362"/>
    </location>
</feature>
<feature type="transmembrane region" description="Helical" evidence="1">
    <location>
        <begin position="369"/>
        <end position="390"/>
    </location>
</feature>
<keyword evidence="1" id="KW-1133">Transmembrane helix</keyword>
<sequence length="533" mass="61697">MNLKAGQLEKYCFLLITFISLYPVFTGIVFPTLDGPAHLHNANLINALLFNEQSIIHDFVEINPEPVPNWLGHFLLSFFNLFLPAFIAEKLLFICYIIGLPYSFRSLVNRTHPENRLVSYLIFPFIFSSFFFLGFYNFNLSLILLFFTLSFWLKIYQNNHASTGAVIQLSLLITLTYFSHVFVFVILMAIIGLYLLIGVIHRYAHTRENGSGLRSFFLKQIKFLTLASVIPLLLFANYFFSREASTFNHYLSASDLTKNLTDMSIMKGLMSEEQPLINVLFYTFLMLFIYAIYQRIRSMIRSYKNTTHRRILSLLTSGDTWIVIALVLLAAYYVSPDVNDFGGVISLRIALLFYLSVLVWIIGQRLNKWIQLTVTGIFIIVHFLRIDFYVEKTEGLREYGQKCYELSSAIQPNSVVLPLNYINNWLFLHFSNYIGADKPVIVLENYECTKDYFPLRWKMQTIPSPSIDGKSLQSIGCNHWPYTANQAVKIDYIFVMGNFPEEPDACTSELMRLVQENYHLVSDKGDVKLYQLN</sequence>
<dbReference type="EMBL" id="JACVEL010000002">
    <property type="protein sequence ID" value="MBC9811553.1"/>
    <property type="molecule type" value="Genomic_DNA"/>
</dbReference>
<evidence type="ECO:0000313" key="2">
    <source>
        <dbReference type="EMBL" id="MBC9811553.1"/>
    </source>
</evidence>
<evidence type="ECO:0000256" key="1">
    <source>
        <dbReference type="SAM" id="Phobius"/>
    </source>
</evidence>
<keyword evidence="1" id="KW-0812">Transmembrane</keyword>
<feature type="transmembrane region" description="Helical" evidence="1">
    <location>
        <begin position="314"/>
        <end position="335"/>
    </location>
</feature>
<keyword evidence="3" id="KW-1185">Reference proteome</keyword>
<protein>
    <submittedName>
        <fullName evidence="2">Uncharacterized protein</fullName>
    </submittedName>
</protein>
<feature type="transmembrane region" description="Helical" evidence="1">
    <location>
        <begin position="12"/>
        <end position="33"/>
    </location>
</feature>